<reference evidence="2 3" key="1">
    <citation type="journal article" date="2024" name="Microbiol. Resour. Announc.">
        <title>Genome annotations for the ascomycete fungi Trichoderma harzianum, Trichoderma aggressivum, and Purpureocillium lilacinum.</title>
        <authorList>
            <person name="Beijen E.P.W."/>
            <person name="Ohm R.A."/>
        </authorList>
    </citation>
    <scope>NUCLEOTIDE SEQUENCE [LARGE SCALE GENOMIC DNA]</scope>
    <source>
        <strain evidence="2 3">CBS 150709</strain>
    </source>
</reference>
<evidence type="ECO:0000313" key="3">
    <source>
        <dbReference type="Proteomes" id="UP001287286"/>
    </source>
</evidence>
<comment type="caution">
    <text evidence="2">The sequence shown here is derived from an EMBL/GenBank/DDBJ whole genome shotgun (WGS) entry which is preliminary data.</text>
</comment>
<dbReference type="Proteomes" id="UP001287286">
    <property type="component" value="Unassembled WGS sequence"/>
</dbReference>
<dbReference type="EMBL" id="JAWRVI010000028">
    <property type="protein sequence ID" value="KAK4087949.1"/>
    <property type="molecule type" value="Genomic_DNA"/>
</dbReference>
<gene>
    <name evidence="2" type="ORF">Purlil1_7707</name>
</gene>
<protein>
    <submittedName>
        <fullName evidence="2">Uncharacterized protein</fullName>
    </submittedName>
</protein>
<organism evidence="2 3">
    <name type="scientific">Purpureocillium lilacinum</name>
    <name type="common">Paecilomyces lilacinus</name>
    <dbReference type="NCBI Taxonomy" id="33203"/>
    <lineage>
        <taxon>Eukaryota</taxon>
        <taxon>Fungi</taxon>
        <taxon>Dikarya</taxon>
        <taxon>Ascomycota</taxon>
        <taxon>Pezizomycotina</taxon>
        <taxon>Sordariomycetes</taxon>
        <taxon>Hypocreomycetidae</taxon>
        <taxon>Hypocreales</taxon>
        <taxon>Ophiocordycipitaceae</taxon>
        <taxon>Purpureocillium</taxon>
    </lineage>
</organism>
<proteinExistence type="predicted"/>
<name>A0ABR0BV77_PURLI</name>
<sequence>MMDRISLWLPWEPVKLWWWVVGGGPPSRGVLWRAAPVPGCAWSRRCDRQGTWRPRARISTVECPLSAPTSRVGDRDGWTGAGRRVHWPSRIRKAAKAETAKPSMHTARRTATCIYLSEPRHRITVNLAWAVLGSLPSSQAIGPRGPKPPGTKALEGATNLPDLLFALVHGLGAARRRWFVNLAWTTRAPLGRFGRRALTGCRAMSHNKQRQGLRLKPSLRGDGRGGTAS</sequence>
<evidence type="ECO:0000313" key="2">
    <source>
        <dbReference type="EMBL" id="KAK4087949.1"/>
    </source>
</evidence>
<evidence type="ECO:0000256" key="1">
    <source>
        <dbReference type="SAM" id="MobiDB-lite"/>
    </source>
</evidence>
<keyword evidence="3" id="KW-1185">Reference proteome</keyword>
<accession>A0ABR0BV77</accession>
<feature type="region of interest" description="Disordered" evidence="1">
    <location>
        <begin position="204"/>
        <end position="229"/>
    </location>
</feature>